<proteinExistence type="predicted"/>
<accession>A0A3E0UNW0</accession>
<organism evidence="2 3">
    <name type="scientific">Thalassotalea euphylliae</name>
    <dbReference type="NCBI Taxonomy" id="1655234"/>
    <lineage>
        <taxon>Bacteria</taxon>
        <taxon>Pseudomonadati</taxon>
        <taxon>Pseudomonadota</taxon>
        <taxon>Gammaproteobacteria</taxon>
        <taxon>Alteromonadales</taxon>
        <taxon>Colwelliaceae</taxon>
        <taxon>Thalassotalea</taxon>
    </lineage>
</organism>
<dbReference type="Gene3D" id="3.40.50.1820">
    <property type="entry name" value="alpha/beta hydrolase"/>
    <property type="match status" value="1"/>
</dbReference>
<dbReference type="PANTHER" id="PTHR13136">
    <property type="entry name" value="TESTIS DEVELOPMENT PROTEIN PRTD"/>
    <property type="match status" value="1"/>
</dbReference>
<dbReference type="InterPro" id="IPR046879">
    <property type="entry name" value="KANL3/Tex30_Abhydrolase"/>
</dbReference>
<feature type="domain" description="KANL3/Tex30 alpha/beta hydrolase-like" evidence="1">
    <location>
        <begin position="10"/>
        <end position="225"/>
    </location>
</feature>
<evidence type="ECO:0000313" key="2">
    <source>
        <dbReference type="EMBL" id="REL37342.1"/>
    </source>
</evidence>
<dbReference type="Proteomes" id="UP000256999">
    <property type="component" value="Unassembled WGS sequence"/>
</dbReference>
<protein>
    <recommendedName>
        <fullName evidence="1">KANL3/Tex30 alpha/beta hydrolase-like domain-containing protein</fullName>
    </recommendedName>
</protein>
<comment type="caution">
    <text evidence="2">The sequence shown here is derived from an EMBL/GenBank/DDBJ whole genome shotgun (WGS) entry which is preliminary data.</text>
</comment>
<dbReference type="Pfam" id="PF20408">
    <property type="entry name" value="Abhydrolase_11"/>
    <property type="match status" value="1"/>
</dbReference>
<dbReference type="AlphaFoldDB" id="A0A3E0UNW0"/>
<evidence type="ECO:0000259" key="1">
    <source>
        <dbReference type="Pfam" id="PF20408"/>
    </source>
</evidence>
<evidence type="ECO:0000313" key="3">
    <source>
        <dbReference type="Proteomes" id="UP000256999"/>
    </source>
</evidence>
<name>A0A3E0UNW0_9GAMM</name>
<dbReference type="InterPro" id="IPR026555">
    <property type="entry name" value="NSL3/Tex30"/>
</dbReference>
<sequence length="231" mass="25688">MIIEQAASPKAIVIFAHGAGADKSHEFMAKVSERLVAHKISVLRFNFPYMDKRLADGKRRPPDRMPKLLPCFLNIINQLSEYFTDFNATELAETPLFIGGKSMGSRVAATITSETLAGELKEDIQLNREIAGTFCLGYPFYPIGKPEKTRLAPLTERHKDNSILIVQGSRDKLGDEQAIESYHLPAQCQITFLEDGDHDLKPRVKSGFTHAEHIQTAANAISEYIDSVISS</sequence>
<gene>
    <name evidence="2" type="ORF">DXX92_07475</name>
</gene>
<dbReference type="PANTHER" id="PTHR13136:SF11">
    <property type="entry name" value="TESTIS-EXPRESSED PROTEIN 30"/>
    <property type="match status" value="1"/>
</dbReference>
<dbReference type="SUPFAM" id="SSF53474">
    <property type="entry name" value="alpha/beta-Hydrolases"/>
    <property type="match status" value="1"/>
</dbReference>
<dbReference type="InterPro" id="IPR029058">
    <property type="entry name" value="AB_hydrolase_fold"/>
</dbReference>
<dbReference type="EMBL" id="QUOV01000001">
    <property type="protein sequence ID" value="REL37342.1"/>
    <property type="molecule type" value="Genomic_DNA"/>
</dbReference>
<dbReference type="OrthoDB" id="652634at2"/>
<reference evidence="2 3" key="1">
    <citation type="submission" date="2018-08" db="EMBL/GenBank/DDBJ databases">
        <title>Thalassotalea euphylliae genome.</title>
        <authorList>
            <person name="Summers S."/>
            <person name="Rice S.A."/>
            <person name="Freckelton M.L."/>
            <person name="Nedved B.T."/>
            <person name="Hadfield M.G."/>
        </authorList>
    </citation>
    <scope>NUCLEOTIDE SEQUENCE [LARGE SCALE GENOMIC DNA]</scope>
    <source>
        <strain evidence="2 3">H2</strain>
    </source>
</reference>